<proteinExistence type="predicted"/>
<evidence type="ECO:0000313" key="2">
    <source>
        <dbReference type="Proteomes" id="UP000789920"/>
    </source>
</evidence>
<organism evidence="1 2">
    <name type="scientific">Racocetra persica</name>
    <dbReference type="NCBI Taxonomy" id="160502"/>
    <lineage>
        <taxon>Eukaryota</taxon>
        <taxon>Fungi</taxon>
        <taxon>Fungi incertae sedis</taxon>
        <taxon>Mucoromycota</taxon>
        <taxon>Glomeromycotina</taxon>
        <taxon>Glomeromycetes</taxon>
        <taxon>Diversisporales</taxon>
        <taxon>Gigasporaceae</taxon>
        <taxon>Racocetra</taxon>
    </lineage>
</organism>
<gene>
    <name evidence="1" type="ORF">RPERSI_LOCUS28800</name>
</gene>
<accession>A0ACA9SDJ1</accession>
<sequence>PPTSRKPKSFQCEDHGIRKKPKSLNAQAIDYMNPECAKIIDCANQTASNITIMIKELKINEFYKKTC</sequence>
<dbReference type="EMBL" id="CAJVQC010106287">
    <property type="protein sequence ID" value="CAG8833365.1"/>
    <property type="molecule type" value="Genomic_DNA"/>
</dbReference>
<evidence type="ECO:0000313" key="1">
    <source>
        <dbReference type="EMBL" id="CAG8833365.1"/>
    </source>
</evidence>
<dbReference type="Proteomes" id="UP000789920">
    <property type="component" value="Unassembled WGS sequence"/>
</dbReference>
<reference evidence="1" key="1">
    <citation type="submission" date="2021-06" db="EMBL/GenBank/DDBJ databases">
        <authorList>
            <person name="Kallberg Y."/>
            <person name="Tangrot J."/>
            <person name="Rosling A."/>
        </authorList>
    </citation>
    <scope>NUCLEOTIDE SEQUENCE</scope>
    <source>
        <strain evidence="1">MA461A</strain>
    </source>
</reference>
<feature type="non-terminal residue" evidence="1">
    <location>
        <position position="1"/>
    </location>
</feature>
<protein>
    <submittedName>
        <fullName evidence="1">7088_t:CDS:1</fullName>
    </submittedName>
</protein>
<name>A0ACA9SDJ1_9GLOM</name>
<keyword evidence="2" id="KW-1185">Reference proteome</keyword>
<comment type="caution">
    <text evidence="1">The sequence shown here is derived from an EMBL/GenBank/DDBJ whole genome shotgun (WGS) entry which is preliminary data.</text>
</comment>